<evidence type="ECO:0000313" key="4">
    <source>
        <dbReference type="Proteomes" id="UP001158986"/>
    </source>
</evidence>
<gene>
    <name evidence="3" type="ORF">PBS001_LOCUS3835</name>
    <name evidence="2" type="ORF">PBS003_LOCUS6026</name>
</gene>
<reference evidence="2 4" key="1">
    <citation type="submission" date="2021-11" db="EMBL/GenBank/DDBJ databases">
        <authorList>
            <person name="Islam A."/>
            <person name="Islam S."/>
            <person name="Flora M.S."/>
            <person name="Rahman M."/>
            <person name="Ziaur R.M."/>
            <person name="Epstein J.H."/>
            <person name="Hassan M."/>
            <person name="Klassen M."/>
            <person name="Woodard K."/>
            <person name="Webb A."/>
            <person name="Webby R.J."/>
            <person name="El Zowalaty M.E."/>
        </authorList>
    </citation>
    <scope>NUCLEOTIDE SEQUENCE</scope>
    <source>
        <strain evidence="3">Pbs1</strain>
        <strain evidence="2">Pbs3</strain>
    </source>
</reference>
<protein>
    <recommendedName>
        <fullName evidence="6">Retrotransposon gag domain-containing protein</fullName>
    </recommendedName>
</protein>
<dbReference type="AlphaFoldDB" id="A0AAU9L1U0"/>
<proteinExistence type="predicted"/>
<keyword evidence="4" id="KW-1185">Reference proteome</keyword>
<evidence type="ECO:0000256" key="1">
    <source>
        <dbReference type="SAM" id="MobiDB-lite"/>
    </source>
</evidence>
<sequence length="189" mass="21863">MFKPSSSTQSSHTVVQADRKGKGVSAGQACGRFPGYENLKDELRLAFESPQDEHHRRSAFLALKQSRLSMLDYIQQARHVEPCIVTNLIDTVTKVHVFVTGMNAAHQRFYLRGSSLRRLKRCLRSRCAKTSVPWLRAWSILCLLPLLKRLSHGDWRARYRESRRQSSFYTALREMTSQPTIFRMSFTTK</sequence>
<evidence type="ECO:0000313" key="3">
    <source>
        <dbReference type="EMBL" id="CAH0517209.1"/>
    </source>
</evidence>
<dbReference type="EMBL" id="CAKLCB010000228">
    <property type="protein sequence ID" value="CAH0517209.1"/>
    <property type="molecule type" value="Genomic_DNA"/>
</dbReference>
<dbReference type="Proteomes" id="UP001158986">
    <property type="component" value="Unassembled WGS sequence"/>
</dbReference>
<evidence type="ECO:0008006" key="6">
    <source>
        <dbReference type="Google" id="ProtNLM"/>
    </source>
</evidence>
<feature type="compositionally biased region" description="Low complexity" evidence="1">
    <location>
        <begin position="1"/>
        <end position="16"/>
    </location>
</feature>
<accession>A0AAU9L1U0</accession>
<evidence type="ECO:0000313" key="5">
    <source>
        <dbReference type="Proteomes" id="UP001160483"/>
    </source>
</evidence>
<evidence type="ECO:0000313" key="2">
    <source>
        <dbReference type="EMBL" id="CAH0479380.1"/>
    </source>
</evidence>
<dbReference type="Proteomes" id="UP001160483">
    <property type="component" value="Unassembled WGS sequence"/>
</dbReference>
<feature type="region of interest" description="Disordered" evidence="1">
    <location>
        <begin position="1"/>
        <end position="26"/>
    </location>
</feature>
<comment type="caution">
    <text evidence="2">The sequence shown here is derived from an EMBL/GenBank/DDBJ whole genome shotgun (WGS) entry which is preliminary data.</text>
</comment>
<dbReference type="EMBL" id="CAKKTJ010000299">
    <property type="protein sequence ID" value="CAH0479380.1"/>
    <property type="molecule type" value="Genomic_DNA"/>
</dbReference>
<organism evidence="2 5">
    <name type="scientific">Peronospora belbahrii</name>
    <dbReference type="NCBI Taxonomy" id="622444"/>
    <lineage>
        <taxon>Eukaryota</taxon>
        <taxon>Sar</taxon>
        <taxon>Stramenopiles</taxon>
        <taxon>Oomycota</taxon>
        <taxon>Peronosporomycetes</taxon>
        <taxon>Peronosporales</taxon>
        <taxon>Peronosporaceae</taxon>
        <taxon>Peronospora</taxon>
    </lineage>
</organism>
<name>A0AAU9L1U0_9STRA</name>